<evidence type="ECO:0000256" key="1">
    <source>
        <dbReference type="SAM" id="MobiDB-lite"/>
    </source>
</evidence>
<dbReference type="KEGG" id="ffu:CLAFUR5_08800"/>
<reference evidence="2" key="2">
    <citation type="journal article" date="2022" name="Microb. Genom.">
        <title>A chromosome-scale genome assembly of the tomato pathogen Cladosporium fulvum reveals a compartmentalized genome architecture and the presence of a dispensable chromosome.</title>
        <authorList>
            <person name="Zaccaron A.Z."/>
            <person name="Chen L.H."/>
            <person name="Samaras A."/>
            <person name="Stergiopoulos I."/>
        </authorList>
    </citation>
    <scope>NUCLEOTIDE SEQUENCE</scope>
    <source>
        <strain evidence="2">Race5_Kim</strain>
    </source>
</reference>
<sequence length="179" mass="19722">MPDSNDHVLRDILRLIQYLQPSDRVSESGVLYDGLFEEIADESVDIAKDLSPPADMADVVGTSTDWVAVGVCLLLATPVVWRAGKHVCDVGLTEPQAHQAQQLFAVTEERLADQSPATSNHRQNYDYRPPTVSDADSETSDDTIGSGETVTIAISDDEDDALESMDLIHDDDEIRDHEW</sequence>
<name>A0A9Q8PH19_PASFU</name>
<evidence type="ECO:0000313" key="2">
    <source>
        <dbReference type="EMBL" id="UJO22279.1"/>
    </source>
</evidence>
<accession>A0A9Q8PH19</accession>
<organism evidence="2 3">
    <name type="scientific">Passalora fulva</name>
    <name type="common">Tomato leaf mold</name>
    <name type="synonym">Cladosporium fulvum</name>
    <dbReference type="NCBI Taxonomy" id="5499"/>
    <lineage>
        <taxon>Eukaryota</taxon>
        <taxon>Fungi</taxon>
        <taxon>Dikarya</taxon>
        <taxon>Ascomycota</taxon>
        <taxon>Pezizomycotina</taxon>
        <taxon>Dothideomycetes</taxon>
        <taxon>Dothideomycetidae</taxon>
        <taxon>Mycosphaerellales</taxon>
        <taxon>Mycosphaerellaceae</taxon>
        <taxon>Fulvia</taxon>
    </lineage>
</organism>
<reference evidence="2" key="1">
    <citation type="submission" date="2021-12" db="EMBL/GenBank/DDBJ databases">
        <authorList>
            <person name="Zaccaron A."/>
            <person name="Stergiopoulos I."/>
        </authorList>
    </citation>
    <scope>NUCLEOTIDE SEQUENCE</scope>
    <source>
        <strain evidence="2">Race5_Kim</strain>
    </source>
</reference>
<dbReference type="EMBL" id="CP090171">
    <property type="protein sequence ID" value="UJO22279.1"/>
    <property type="molecule type" value="Genomic_DNA"/>
</dbReference>
<proteinExistence type="predicted"/>
<keyword evidence="3" id="KW-1185">Reference proteome</keyword>
<evidence type="ECO:0000313" key="3">
    <source>
        <dbReference type="Proteomes" id="UP000756132"/>
    </source>
</evidence>
<dbReference type="OMA" id="FAYRTEM"/>
<gene>
    <name evidence="2" type="ORF">CLAFUR5_08800</name>
</gene>
<protein>
    <submittedName>
        <fullName evidence="2">Uncharacterized protein</fullName>
    </submittedName>
</protein>
<dbReference type="AlphaFoldDB" id="A0A9Q8PH19"/>
<dbReference type="RefSeq" id="XP_047766645.1">
    <property type="nucleotide sequence ID" value="XM_047907948.1"/>
</dbReference>
<feature type="region of interest" description="Disordered" evidence="1">
    <location>
        <begin position="112"/>
        <end position="148"/>
    </location>
</feature>
<dbReference type="Proteomes" id="UP000756132">
    <property type="component" value="Chromosome 9"/>
</dbReference>
<dbReference type="GeneID" id="71988678"/>